<dbReference type="Proteomes" id="UP001419268">
    <property type="component" value="Unassembled WGS sequence"/>
</dbReference>
<organism evidence="1 2">
    <name type="scientific">Stephania cephalantha</name>
    <dbReference type="NCBI Taxonomy" id="152367"/>
    <lineage>
        <taxon>Eukaryota</taxon>
        <taxon>Viridiplantae</taxon>
        <taxon>Streptophyta</taxon>
        <taxon>Embryophyta</taxon>
        <taxon>Tracheophyta</taxon>
        <taxon>Spermatophyta</taxon>
        <taxon>Magnoliopsida</taxon>
        <taxon>Ranunculales</taxon>
        <taxon>Menispermaceae</taxon>
        <taxon>Menispermoideae</taxon>
        <taxon>Cissampelideae</taxon>
        <taxon>Stephania</taxon>
    </lineage>
</organism>
<gene>
    <name evidence="1" type="ORF">Scep_006522</name>
</gene>
<accession>A0AAP0KAV3</accession>
<evidence type="ECO:0000313" key="2">
    <source>
        <dbReference type="Proteomes" id="UP001419268"/>
    </source>
</evidence>
<reference evidence="1 2" key="1">
    <citation type="submission" date="2024-01" db="EMBL/GenBank/DDBJ databases">
        <title>Genome assemblies of Stephania.</title>
        <authorList>
            <person name="Yang L."/>
        </authorList>
    </citation>
    <scope>NUCLEOTIDE SEQUENCE [LARGE SCALE GENOMIC DNA]</scope>
    <source>
        <strain evidence="1">JXDWG</strain>
        <tissue evidence="1">Leaf</tissue>
    </source>
</reference>
<comment type="caution">
    <text evidence="1">The sequence shown here is derived from an EMBL/GenBank/DDBJ whole genome shotgun (WGS) entry which is preliminary data.</text>
</comment>
<keyword evidence="2" id="KW-1185">Reference proteome</keyword>
<sequence>MVGSRQTNNGDATRARNSPRWWDVAAATRAAQRQATACVARRDERRGGALTTGRMRDFDAMEIIVQAQSVFIEPEVRLASYFGLPTNYCRRVALKQGRYLDPLSGWRGTYDALTRARHDSRVDVFTEMAHVLWPSGHTHRNGKMESLNTTRFKEVEYKLSRDNLRPVGGDTPNLSHYYMELCSTYSTPKAELRSTEFERAKCGTIVRTSSTSSGLRD</sequence>
<proteinExistence type="predicted"/>
<protein>
    <submittedName>
        <fullName evidence="1">Uncharacterized protein</fullName>
    </submittedName>
</protein>
<dbReference type="AlphaFoldDB" id="A0AAP0KAV3"/>
<dbReference type="EMBL" id="JBBNAG010000003">
    <property type="protein sequence ID" value="KAK9147765.1"/>
    <property type="molecule type" value="Genomic_DNA"/>
</dbReference>
<name>A0AAP0KAV3_9MAGN</name>
<evidence type="ECO:0000313" key="1">
    <source>
        <dbReference type="EMBL" id="KAK9147765.1"/>
    </source>
</evidence>